<dbReference type="EMBL" id="BLLK01000069">
    <property type="protein sequence ID" value="GFH60908.1"/>
    <property type="molecule type" value="Genomic_DNA"/>
</dbReference>
<evidence type="ECO:0000256" key="2">
    <source>
        <dbReference type="ARBA" id="ARBA00001974"/>
    </source>
</evidence>
<dbReference type="InterPro" id="IPR001433">
    <property type="entry name" value="OxRdtase_FAD/NAD-bd"/>
</dbReference>
<dbReference type="InterPro" id="IPR023173">
    <property type="entry name" value="NADPH_Cyt_P450_Rdtase_alpha"/>
</dbReference>
<dbReference type="PROSITE" id="PS50902">
    <property type="entry name" value="FLAVODOXIN_LIKE"/>
    <property type="match status" value="1"/>
</dbReference>
<dbReference type="SUPFAM" id="SSF52343">
    <property type="entry name" value="Ferredoxin reductase-like, C-terminal NADP-linked domain"/>
    <property type="match status" value="1"/>
</dbReference>
<dbReference type="PRINTS" id="PR00369">
    <property type="entry name" value="FLAVODOXIN"/>
</dbReference>
<keyword evidence="4" id="KW-0288">FMN</keyword>
<dbReference type="InterPro" id="IPR017927">
    <property type="entry name" value="FAD-bd_FR_type"/>
</dbReference>
<proteinExistence type="predicted"/>
<dbReference type="Proteomes" id="UP001054902">
    <property type="component" value="Unassembled WGS sequence"/>
</dbReference>
<keyword evidence="5" id="KW-0274">FAD</keyword>
<dbReference type="PANTHER" id="PTHR19384">
    <property type="entry name" value="NITRIC OXIDE SYNTHASE-RELATED"/>
    <property type="match status" value="1"/>
</dbReference>
<gene>
    <name evidence="11" type="ORF">CTEN210_17384</name>
</gene>
<dbReference type="PROSITE" id="PS51384">
    <property type="entry name" value="FAD_FR"/>
    <property type="match status" value="1"/>
</dbReference>
<dbReference type="Gene3D" id="1.20.990.10">
    <property type="entry name" value="NADPH-cytochrome p450 Reductase, Chain A, domain 3"/>
    <property type="match status" value="1"/>
</dbReference>
<comment type="cofactor">
    <cofactor evidence="2">
        <name>FAD</name>
        <dbReference type="ChEBI" id="CHEBI:57692"/>
    </cofactor>
</comment>
<reference evidence="11 12" key="1">
    <citation type="journal article" date="2021" name="Sci. Rep.">
        <title>The genome of the diatom Chaetoceros tenuissimus carries an ancient integrated fragment of an extant virus.</title>
        <authorList>
            <person name="Hongo Y."/>
            <person name="Kimura K."/>
            <person name="Takaki Y."/>
            <person name="Yoshida Y."/>
            <person name="Baba S."/>
            <person name="Kobayashi G."/>
            <person name="Nagasaki K."/>
            <person name="Hano T."/>
            <person name="Tomaru Y."/>
        </authorList>
    </citation>
    <scope>NUCLEOTIDE SEQUENCE [LARGE SCALE GENOMIC DNA]</scope>
    <source>
        <strain evidence="11 12">NIES-3715</strain>
    </source>
</reference>
<evidence type="ECO:0000256" key="5">
    <source>
        <dbReference type="ARBA" id="ARBA00022827"/>
    </source>
</evidence>
<feature type="domain" description="Flavodoxin-like" evidence="9">
    <location>
        <begin position="62"/>
        <end position="226"/>
    </location>
</feature>
<dbReference type="InterPro" id="IPR039261">
    <property type="entry name" value="FNR_nucleotide-bd"/>
</dbReference>
<dbReference type="InterPro" id="IPR008254">
    <property type="entry name" value="Flavodoxin/NO_synth"/>
</dbReference>
<dbReference type="GO" id="GO:0050660">
    <property type="term" value="F:flavin adenine dinucleotide binding"/>
    <property type="evidence" value="ECO:0007669"/>
    <property type="project" value="TreeGrafter"/>
</dbReference>
<dbReference type="AlphaFoldDB" id="A0AAD3DAM7"/>
<dbReference type="InterPro" id="IPR017938">
    <property type="entry name" value="Riboflavin_synthase-like_b-brl"/>
</dbReference>
<sequence length="676" mass="75066">MEEASDLPMNLLIGAGCATLVLGSGLAFVMMKSKKANDEPSMEEKEEEIEVLDPEKFPGGHLTIYYGSQTGTAESFAQDLEREGEEHGFKVHIVDLEETDEDPRAALLDPSKQDAHGKSKAVFLMSTYGEGEPTDNAAGFVRFLKEKLSDDEEEKKDDMDPSKTFDGLEYAVFGLGNRQYEHFNAMGKFIDASVAQVGGMRIIPIGIGDDDDDLEGDFESWKDGKFWPAMKSKYVGNAAVADTKHDKLPECHYSVEYLNGAASPDKISLDDVHLSSKHYFTAVDCPVTLRRELRSPADDGSTLHVEIDISKGGNEVKYQTADNLGILPVNSNADVERIATALNYDLGAYFRLKAAKGHEHKHNALFPTPCSVQECLARYCDLSGPPRRSELKLLAAYAKDPITKQALMRLSSKDGKAEYKEKILDAKMGIVDIISKLCPSIEMPLEHFISVCPRLHPRYYTISSSSSIHPKSIHATVSVLSEKRQDGSEFKGVCTNYLADLVDNGKIRAFVRESTFRLPTDASKPIIMIGPGTGIAPMHALLQERSYQKSKEKKNVGSNILYFGCKKRDLDFIYSDELNAFEKEGILTEMHLAFSREQSEKVYVQHLLAKNAKDTWKLIDEQGAYIYVCGAVKMGQDVSEALRKIIGQHGDRTTTDAKAYLDDMASNGRFIQELWA</sequence>
<dbReference type="Pfam" id="PF00258">
    <property type="entry name" value="Flavodoxin_1"/>
    <property type="match status" value="1"/>
</dbReference>
<dbReference type="Gene3D" id="3.40.50.360">
    <property type="match status" value="1"/>
</dbReference>
<evidence type="ECO:0000313" key="12">
    <source>
        <dbReference type="Proteomes" id="UP001054902"/>
    </source>
</evidence>
<dbReference type="Pfam" id="PF00667">
    <property type="entry name" value="FAD_binding_1"/>
    <property type="match status" value="1"/>
</dbReference>
<organism evidence="11 12">
    <name type="scientific">Chaetoceros tenuissimus</name>
    <dbReference type="NCBI Taxonomy" id="426638"/>
    <lineage>
        <taxon>Eukaryota</taxon>
        <taxon>Sar</taxon>
        <taxon>Stramenopiles</taxon>
        <taxon>Ochrophyta</taxon>
        <taxon>Bacillariophyta</taxon>
        <taxon>Coscinodiscophyceae</taxon>
        <taxon>Chaetocerotophycidae</taxon>
        <taxon>Chaetocerotales</taxon>
        <taxon>Chaetocerotaceae</taxon>
        <taxon>Chaetoceros</taxon>
    </lineage>
</organism>
<dbReference type="GO" id="GO:0003958">
    <property type="term" value="F:NADPH-hemoprotein reductase activity"/>
    <property type="evidence" value="ECO:0007669"/>
    <property type="project" value="UniProtKB-EC"/>
</dbReference>
<dbReference type="InterPro" id="IPR001094">
    <property type="entry name" value="Flavdoxin-like"/>
</dbReference>
<evidence type="ECO:0000256" key="3">
    <source>
        <dbReference type="ARBA" id="ARBA00022630"/>
    </source>
</evidence>
<evidence type="ECO:0000313" key="11">
    <source>
        <dbReference type="EMBL" id="GFH60908.1"/>
    </source>
</evidence>
<dbReference type="GO" id="GO:0010181">
    <property type="term" value="F:FMN binding"/>
    <property type="evidence" value="ECO:0007669"/>
    <property type="project" value="InterPro"/>
</dbReference>
<dbReference type="EC" id="1.6.2.4" evidence="8"/>
<dbReference type="InterPro" id="IPR003097">
    <property type="entry name" value="CysJ-like_FAD-binding"/>
</dbReference>
<dbReference type="Gene3D" id="3.40.50.80">
    <property type="entry name" value="Nucleotide-binding domain of ferredoxin-NADP reductase (FNR) module"/>
    <property type="match status" value="1"/>
</dbReference>
<name>A0AAD3DAM7_9STRA</name>
<feature type="domain" description="FAD-binding FR-type" evidence="10">
    <location>
        <begin position="280"/>
        <end position="519"/>
    </location>
</feature>
<comment type="cofactor">
    <cofactor evidence="1">
        <name>FMN</name>
        <dbReference type="ChEBI" id="CHEBI:58210"/>
    </cofactor>
</comment>
<evidence type="ECO:0000259" key="10">
    <source>
        <dbReference type="PROSITE" id="PS51384"/>
    </source>
</evidence>
<evidence type="ECO:0000256" key="7">
    <source>
        <dbReference type="ARBA" id="ARBA00023002"/>
    </source>
</evidence>
<dbReference type="SUPFAM" id="SSF52218">
    <property type="entry name" value="Flavoproteins"/>
    <property type="match status" value="1"/>
</dbReference>
<dbReference type="PANTHER" id="PTHR19384:SF17">
    <property type="entry name" value="NADPH--CYTOCHROME P450 REDUCTASE"/>
    <property type="match status" value="1"/>
</dbReference>
<dbReference type="InterPro" id="IPR001709">
    <property type="entry name" value="Flavoprot_Pyr_Nucl_cyt_Rdtase"/>
</dbReference>
<dbReference type="Gene3D" id="2.40.30.10">
    <property type="entry name" value="Translation factors"/>
    <property type="match status" value="1"/>
</dbReference>
<dbReference type="FunFam" id="3.40.50.80:FF:000001">
    <property type="entry name" value="NADPH--cytochrome P450 reductase 1"/>
    <property type="match status" value="1"/>
</dbReference>
<evidence type="ECO:0000256" key="1">
    <source>
        <dbReference type="ARBA" id="ARBA00001917"/>
    </source>
</evidence>
<dbReference type="SUPFAM" id="SSF63380">
    <property type="entry name" value="Riboflavin synthase domain-like"/>
    <property type="match status" value="1"/>
</dbReference>
<accession>A0AAD3DAM7</accession>
<dbReference type="PRINTS" id="PR00371">
    <property type="entry name" value="FPNCR"/>
</dbReference>
<evidence type="ECO:0000256" key="8">
    <source>
        <dbReference type="ARBA" id="ARBA00023797"/>
    </source>
</evidence>
<evidence type="ECO:0000259" key="9">
    <source>
        <dbReference type="PROSITE" id="PS50902"/>
    </source>
</evidence>
<keyword evidence="6" id="KW-0521">NADP</keyword>
<evidence type="ECO:0000256" key="6">
    <source>
        <dbReference type="ARBA" id="ARBA00022857"/>
    </source>
</evidence>
<comment type="caution">
    <text evidence="11">The sequence shown here is derived from an EMBL/GenBank/DDBJ whole genome shotgun (WGS) entry which is preliminary data.</text>
</comment>
<keyword evidence="3" id="KW-0285">Flavoprotein</keyword>
<dbReference type="FunFam" id="1.20.990.10:FF:000001">
    <property type="entry name" value="NADPH--cytochrome P450 reductase"/>
    <property type="match status" value="1"/>
</dbReference>
<keyword evidence="7" id="KW-0560">Oxidoreductase</keyword>
<protein>
    <recommendedName>
        <fullName evidence="8">NADPH--hemoprotein reductase</fullName>
        <ecNumber evidence="8">1.6.2.4</ecNumber>
    </recommendedName>
</protein>
<keyword evidence="12" id="KW-1185">Reference proteome</keyword>
<evidence type="ECO:0000256" key="4">
    <source>
        <dbReference type="ARBA" id="ARBA00022643"/>
    </source>
</evidence>
<dbReference type="GO" id="GO:0005829">
    <property type="term" value="C:cytosol"/>
    <property type="evidence" value="ECO:0007669"/>
    <property type="project" value="TreeGrafter"/>
</dbReference>
<dbReference type="InterPro" id="IPR029039">
    <property type="entry name" value="Flavoprotein-like_sf"/>
</dbReference>
<dbReference type="Pfam" id="PF00175">
    <property type="entry name" value="NAD_binding_1"/>
    <property type="match status" value="1"/>
</dbReference>